<dbReference type="PANTHER" id="PTHR47723">
    <property type="entry name" value="OS05G0353850 PROTEIN"/>
    <property type="match status" value="1"/>
</dbReference>
<dbReference type="SUPFAM" id="SSF53098">
    <property type="entry name" value="Ribonuclease H-like"/>
    <property type="match status" value="1"/>
</dbReference>
<dbReference type="CDD" id="cd06222">
    <property type="entry name" value="RNase_H_like"/>
    <property type="match status" value="1"/>
</dbReference>
<dbReference type="InterPro" id="IPR044730">
    <property type="entry name" value="RNase_H-like_dom_plant"/>
</dbReference>
<dbReference type="InterPro" id="IPR036397">
    <property type="entry name" value="RNaseH_sf"/>
</dbReference>
<dbReference type="Proteomes" id="UP000238479">
    <property type="component" value="Chromosome 4"/>
</dbReference>
<protein>
    <submittedName>
        <fullName evidence="2">Putative ribonuclease H-like domain-containing protein</fullName>
    </submittedName>
</protein>
<feature type="domain" description="RNase H type-1" evidence="1">
    <location>
        <begin position="12"/>
        <end position="124"/>
    </location>
</feature>
<dbReference type="GO" id="GO:0004523">
    <property type="term" value="F:RNA-DNA hybrid ribonuclease activity"/>
    <property type="evidence" value="ECO:0007669"/>
    <property type="project" value="InterPro"/>
</dbReference>
<name>A0A2P6QRJ5_ROSCH</name>
<dbReference type="Pfam" id="PF13456">
    <property type="entry name" value="RVT_3"/>
    <property type="match status" value="1"/>
</dbReference>
<accession>A0A2P6QRJ5</accession>
<dbReference type="AlphaFoldDB" id="A0A2P6QRJ5"/>
<dbReference type="Gramene" id="PRQ36810">
    <property type="protein sequence ID" value="PRQ36810"/>
    <property type="gene ID" value="RchiOBHm_Chr4g0395671"/>
</dbReference>
<dbReference type="InterPro" id="IPR012337">
    <property type="entry name" value="RNaseH-like_sf"/>
</dbReference>
<reference evidence="2 3" key="1">
    <citation type="journal article" date="2018" name="Nat. Genet.">
        <title>The Rosa genome provides new insights in the design of modern roses.</title>
        <authorList>
            <person name="Bendahmane M."/>
        </authorList>
    </citation>
    <scope>NUCLEOTIDE SEQUENCE [LARGE SCALE GENOMIC DNA]</scope>
    <source>
        <strain evidence="3">cv. Old Blush</strain>
    </source>
</reference>
<sequence>MIELEMKCISLDSGRGGIGAVIRDGNGTFFAAIARPFSFARSALHMEIEAMRAGLLLAIHQGMINIDIETDCAMVVTAVNGDMEDLSEVGCIVEDCKAYLSSILSTRVQSIYREANGVAHRLTHLASLSYLDEY</sequence>
<dbReference type="PANTHER" id="PTHR47723:SF19">
    <property type="entry name" value="POLYNUCLEOTIDYL TRANSFERASE, RIBONUCLEASE H-LIKE SUPERFAMILY PROTEIN"/>
    <property type="match status" value="1"/>
</dbReference>
<keyword evidence="3" id="KW-1185">Reference proteome</keyword>
<dbReference type="InterPro" id="IPR002156">
    <property type="entry name" value="RNaseH_domain"/>
</dbReference>
<comment type="caution">
    <text evidence="2">The sequence shown here is derived from an EMBL/GenBank/DDBJ whole genome shotgun (WGS) entry which is preliminary data.</text>
</comment>
<gene>
    <name evidence="2" type="ORF">RchiOBHm_Chr4g0395671</name>
</gene>
<dbReference type="Gene3D" id="3.30.420.10">
    <property type="entry name" value="Ribonuclease H-like superfamily/Ribonuclease H"/>
    <property type="match status" value="1"/>
</dbReference>
<evidence type="ECO:0000313" key="2">
    <source>
        <dbReference type="EMBL" id="PRQ36810.1"/>
    </source>
</evidence>
<evidence type="ECO:0000313" key="3">
    <source>
        <dbReference type="Proteomes" id="UP000238479"/>
    </source>
</evidence>
<dbReference type="GO" id="GO:0003676">
    <property type="term" value="F:nucleic acid binding"/>
    <property type="evidence" value="ECO:0007669"/>
    <property type="project" value="InterPro"/>
</dbReference>
<dbReference type="OMA" id="GMINIDI"/>
<dbReference type="EMBL" id="PDCK01000042">
    <property type="protein sequence ID" value="PRQ36810.1"/>
    <property type="molecule type" value="Genomic_DNA"/>
</dbReference>
<dbReference type="InterPro" id="IPR053151">
    <property type="entry name" value="RNase_H-like"/>
</dbReference>
<evidence type="ECO:0000259" key="1">
    <source>
        <dbReference type="Pfam" id="PF13456"/>
    </source>
</evidence>
<organism evidence="2 3">
    <name type="scientific">Rosa chinensis</name>
    <name type="common">China rose</name>
    <dbReference type="NCBI Taxonomy" id="74649"/>
    <lineage>
        <taxon>Eukaryota</taxon>
        <taxon>Viridiplantae</taxon>
        <taxon>Streptophyta</taxon>
        <taxon>Embryophyta</taxon>
        <taxon>Tracheophyta</taxon>
        <taxon>Spermatophyta</taxon>
        <taxon>Magnoliopsida</taxon>
        <taxon>eudicotyledons</taxon>
        <taxon>Gunneridae</taxon>
        <taxon>Pentapetalae</taxon>
        <taxon>rosids</taxon>
        <taxon>fabids</taxon>
        <taxon>Rosales</taxon>
        <taxon>Rosaceae</taxon>
        <taxon>Rosoideae</taxon>
        <taxon>Rosoideae incertae sedis</taxon>
        <taxon>Rosa</taxon>
    </lineage>
</organism>
<proteinExistence type="predicted"/>